<dbReference type="SUPFAM" id="SSF53474">
    <property type="entry name" value="alpha/beta-Hydrolases"/>
    <property type="match status" value="1"/>
</dbReference>
<organism evidence="1 2">
    <name type="scientific">Aureimonas populi</name>
    <dbReference type="NCBI Taxonomy" id="1701758"/>
    <lineage>
        <taxon>Bacteria</taxon>
        <taxon>Pseudomonadati</taxon>
        <taxon>Pseudomonadota</taxon>
        <taxon>Alphaproteobacteria</taxon>
        <taxon>Hyphomicrobiales</taxon>
        <taxon>Aurantimonadaceae</taxon>
        <taxon>Aureimonas</taxon>
    </lineage>
</organism>
<dbReference type="Gene3D" id="3.40.50.1820">
    <property type="entry name" value="alpha/beta hydrolase"/>
    <property type="match status" value="1"/>
</dbReference>
<comment type="caution">
    <text evidence="1">The sequence shown here is derived from an EMBL/GenBank/DDBJ whole genome shotgun (WGS) entry which is preliminary data.</text>
</comment>
<reference evidence="2" key="1">
    <citation type="journal article" date="2019" name="Int. J. Syst. Evol. Microbiol.">
        <title>The Global Catalogue of Microorganisms (GCM) 10K type strain sequencing project: providing services to taxonomists for standard genome sequencing and annotation.</title>
        <authorList>
            <consortium name="The Broad Institute Genomics Platform"/>
            <consortium name="The Broad Institute Genome Sequencing Center for Infectious Disease"/>
            <person name="Wu L."/>
            <person name="Ma J."/>
        </authorList>
    </citation>
    <scope>NUCLEOTIDE SEQUENCE [LARGE SCALE GENOMIC DNA]</scope>
    <source>
        <strain evidence="2">ZS-35-S2</strain>
    </source>
</reference>
<keyword evidence="2" id="KW-1185">Reference proteome</keyword>
<evidence type="ECO:0000313" key="1">
    <source>
        <dbReference type="EMBL" id="MFD2237851.1"/>
    </source>
</evidence>
<name>A0ABW5CM54_9HYPH</name>
<accession>A0ABW5CM54</accession>
<protein>
    <submittedName>
        <fullName evidence="1">Alpha/beta hydrolase</fullName>
    </submittedName>
</protein>
<keyword evidence="1" id="KW-0378">Hydrolase</keyword>
<gene>
    <name evidence="1" type="ORF">ACFSKQ_10305</name>
</gene>
<dbReference type="GO" id="GO:0016787">
    <property type="term" value="F:hydrolase activity"/>
    <property type="evidence" value="ECO:0007669"/>
    <property type="project" value="UniProtKB-KW"/>
</dbReference>
<evidence type="ECO:0000313" key="2">
    <source>
        <dbReference type="Proteomes" id="UP001597371"/>
    </source>
</evidence>
<dbReference type="Proteomes" id="UP001597371">
    <property type="component" value="Unassembled WGS sequence"/>
</dbReference>
<dbReference type="InterPro" id="IPR029058">
    <property type="entry name" value="AB_hydrolase_fold"/>
</dbReference>
<sequence length="330" mass="35238">MSRRLKLRLGLLFLLIVVLGAAALWLFGPREPVDVTIRFDPASIGRDPDLYLSRQETCVPGIGPQTAKEIVWAYPASRAKTPLALVYVHGFSGDKREMAPVPQEVSRRLGANLYLTRLSGHGGDLADLAEPTANDWLNDLAEAVGIARHLGERVVVIGTSNGGALASWGAALPGFMEGVDGLVLISPNYRINDWRAPLLTAPYGRDVVGFLTGGTLDLSLPAMPGGAPQTVSLPSDALLPMAALTSHVRGLDFSAIGLPALFLYSPNDQIVDPLETERVIQRWGGPSEVLLVPQTSDPTGHMLAGDMFSPATTGIVVDAIAGWIERLEVR</sequence>
<dbReference type="RefSeq" id="WP_209736307.1">
    <property type="nucleotide sequence ID" value="NZ_CP072611.1"/>
</dbReference>
<dbReference type="EMBL" id="JBHUIJ010000012">
    <property type="protein sequence ID" value="MFD2237851.1"/>
    <property type="molecule type" value="Genomic_DNA"/>
</dbReference>
<proteinExistence type="predicted"/>